<dbReference type="EMBL" id="FQVD01000020">
    <property type="protein sequence ID" value="SHF45490.1"/>
    <property type="molecule type" value="Genomic_DNA"/>
</dbReference>
<protein>
    <recommendedName>
        <fullName evidence="4">Lipoprotein</fullName>
    </recommendedName>
</protein>
<dbReference type="Proteomes" id="UP000184436">
    <property type="component" value="Unassembled WGS sequence"/>
</dbReference>
<evidence type="ECO:0000313" key="2">
    <source>
        <dbReference type="EMBL" id="SHF45490.1"/>
    </source>
</evidence>
<sequence>MKTNLLKYLKLALIAVLMVNLTSCEIEIDSFYDDDSIGNYYYNRSIDLTSRTWVSFYQDVDGNYCCQELDYYMDRTGVDYIRVEYPDGYVETFEYSFRWNWENNAQTSIRMSYGPGDVSFLDDIYIGGNRLSGYLDGRNNFVEYQGKR</sequence>
<keyword evidence="3" id="KW-1185">Reference proteome</keyword>
<dbReference type="OrthoDB" id="1048476at2"/>
<dbReference type="STRING" id="871325.SAMN05444349_12054"/>
<dbReference type="RefSeq" id="WP_073349948.1">
    <property type="nucleotide sequence ID" value="NZ_FQVD01000020.1"/>
</dbReference>
<reference evidence="2 3" key="1">
    <citation type="submission" date="2016-11" db="EMBL/GenBank/DDBJ databases">
        <authorList>
            <person name="Jaros S."/>
            <person name="Januszkiewicz K."/>
            <person name="Wedrychowicz H."/>
        </authorList>
    </citation>
    <scope>NUCLEOTIDE SEQUENCE [LARGE SCALE GENOMIC DNA]</scope>
    <source>
        <strain evidence="2 3">DSM 26883</strain>
    </source>
</reference>
<evidence type="ECO:0000256" key="1">
    <source>
        <dbReference type="SAM" id="SignalP"/>
    </source>
</evidence>
<name>A0A1M5BSV5_9BACE</name>
<evidence type="ECO:0000313" key="3">
    <source>
        <dbReference type="Proteomes" id="UP000184436"/>
    </source>
</evidence>
<dbReference type="AlphaFoldDB" id="A0A1M5BSV5"/>
<evidence type="ECO:0008006" key="4">
    <source>
        <dbReference type="Google" id="ProtNLM"/>
    </source>
</evidence>
<organism evidence="2 3">
    <name type="scientific">Bacteroides faecichinchillae</name>
    <dbReference type="NCBI Taxonomy" id="871325"/>
    <lineage>
        <taxon>Bacteria</taxon>
        <taxon>Pseudomonadati</taxon>
        <taxon>Bacteroidota</taxon>
        <taxon>Bacteroidia</taxon>
        <taxon>Bacteroidales</taxon>
        <taxon>Bacteroidaceae</taxon>
        <taxon>Bacteroides</taxon>
    </lineage>
</organism>
<feature type="signal peptide" evidence="1">
    <location>
        <begin position="1"/>
        <end position="23"/>
    </location>
</feature>
<feature type="chain" id="PRO_5030031299" description="Lipoprotein" evidence="1">
    <location>
        <begin position="24"/>
        <end position="148"/>
    </location>
</feature>
<keyword evidence="1" id="KW-0732">Signal</keyword>
<accession>A0A1M5BSV5</accession>
<proteinExistence type="predicted"/>
<gene>
    <name evidence="2" type="ORF">SAMN05444349_12054</name>
</gene>